<dbReference type="InterPro" id="IPR018309">
    <property type="entry name" value="Tscrpt_reg_PadR_C"/>
</dbReference>
<dbReference type="KEGG" id="mliy:RYJ27_08625"/>
<dbReference type="Proteomes" id="UP001329313">
    <property type="component" value="Chromosome"/>
</dbReference>
<accession>A0AAU0MEM1</accession>
<reference evidence="4 5" key="1">
    <citation type="submission" date="2023-10" db="EMBL/GenBank/DDBJ databases">
        <title>Y20.</title>
        <authorList>
            <person name="Zhang G."/>
            <person name="Ding Y."/>
        </authorList>
    </citation>
    <scope>NUCLEOTIDE SEQUENCE [LARGE SCALE GENOMIC DNA]</scope>
    <source>
        <strain evidence="4 5">Y20</strain>
    </source>
</reference>
<feature type="region of interest" description="Disordered" evidence="1">
    <location>
        <begin position="171"/>
        <end position="198"/>
    </location>
</feature>
<dbReference type="EMBL" id="CP137080">
    <property type="protein sequence ID" value="WOQ68774.1"/>
    <property type="molecule type" value="Genomic_DNA"/>
</dbReference>
<dbReference type="AlphaFoldDB" id="A0AAU0MEM1"/>
<keyword evidence="5" id="KW-1185">Reference proteome</keyword>
<dbReference type="InterPro" id="IPR036388">
    <property type="entry name" value="WH-like_DNA-bd_sf"/>
</dbReference>
<protein>
    <submittedName>
        <fullName evidence="4">PadR family transcriptional regulator</fullName>
    </submittedName>
</protein>
<feature type="domain" description="Transcription regulator PadR C-terminal" evidence="3">
    <location>
        <begin position="91"/>
        <end position="167"/>
    </location>
</feature>
<name>A0AAU0MEM1_9MICO</name>
<evidence type="ECO:0000313" key="4">
    <source>
        <dbReference type="EMBL" id="WOQ68774.1"/>
    </source>
</evidence>
<dbReference type="Pfam" id="PF03551">
    <property type="entry name" value="PadR"/>
    <property type="match status" value="1"/>
</dbReference>
<evidence type="ECO:0000313" key="5">
    <source>
        <dbReference type="Proteomes" id="UP001329313"/>
    </source>
</evidence>
<feature type="domain" description="Transcription regulator PadR N-terminal" evidence="2">
    <location>
        <begin position="7"/>
        <end position="77"/>
    </location>
</feature>
<dbReference type="InterPro" id="IPR036390">
    <property type="entry name" value="WH_DNA-bd_sf"/>
</dbReference>
<dbReference type="Gene3D" id="1.10.10.10">
    <property type="entry name" value="Winged helix-like DNA-binding domain superfamily/Winged helix DNA-binding domain"/>
    <property type="match status" value="1"/>
</dbReference>
<dbReference type="RefSeq" id="WP_330169915.1">
    <property type="nucleotide sequence ID" value="NZ_CP137080.1"/>
</dbReference>
<dbReference type="SUPFAM" id="SSF46785">
    <property type="entry name" value="Winged helix' DNA-binding domain"/>
    <property type="match status" value="1"/>
</dbReference>
<proteinExistence type="predicted"/>
<organism evidence="4 5">
    <name type="scientific">Microbacterium limosum</name>
    <dbReference type="NCBI Taxonomy" id="3079935"/>
    <lineage>
        <taxon>Bacteria</taxon>
        <taxon>Bacillati</taxon>
        <taxon>Actinomycetota</taxon>
        <taxon>Actinomycetes</taxon>
        <taxon>Micrococcales</taxon>
        <taxon>Microbacteriaceae</taxon>
        <taxon>Microbacterium</taxon>
    </lineage>
</organism>
<dbReference type="PANTHER" id="PTHR43252">
    <property type="entry name" value="TRANSCRIPTIONAL REGULATOR YQJI"/>
    <property type="match status" value="1"/>
</dbReference>
<evidence type="ECO:0000259" key="2">
    <source>
        <dbReference type="Pfam" id="PF03551"/>
    </source>
</evidence>
<sequence length="198" mass="21598">MSVRQSLLAILDQGPCYGYQLRAEFERRTGSGPALNVGQVYTTLERLERDGLVVKGGADEHGHVHYEITPDGREQARAWLRSADSPGSGARDDLATQVTLAATLPGADVDTLIRRHRARLMRDLERIERGLTDADDAADIPSRLSASRRDSRARADLAWLDSVEAQLTKGPYAAFPLSGASDRPRRGRPPKALSDAAN</sequence>
<dbReference type="PANTHER" id="PTHR43252:SF6">
    <property type="entry name" value="NEGATIVE TRANSCRIPTION REGULATOR PADR"/>
    <property type="match status" value="1"/>
</dbReference>
<dbReference type="Pfam" id="PF10400">
    <property type="entry name" value="Vir_act_alpha_C"/>
    <property type="match status" value="1"/>
</dbReference>
<evidence type="ECO:0000259" key="3">
    <source>
        <dbReference type="Pfam" id="PF10400"/>
    </source>
</evidence>
<evidence type="ECO:0000256" key="1">
    <source>
        <dbReference type="SAM" id="MobiDB-lite"/>
    </source>
</evidence>
<gene>
    <name evidence="4" type="ORF">RYJ27_08625</name>
</gene>
<dbReference type="InterPro" id="IPR005149">
    <property type="entry name" value="Tscrpt_reg_PadR_N"/>
</dbReference>